<sequence length="311" mass="35072">MDALGLEMFLGLLEGYIAVRYTNVAFLMLLVYDHIITFDDEVSKIWTLPWRLPKVLFLVNRYIIPPMLLSLRRIDTVDPAGKPNVRPLENWRVTFDAFFPRCVFIAKWTTWPTILSIGTVDIILILRDLHVQDGQPKKLTRFLVGLFVVTLAAWLGIAMTVMAKTSSMPGGELFTGCLFSAPSYFYSAWIPPVCFEIVIIALTVYKVMKYETMSPTLRVLARDSIVYFAFIFFILLANLFIARYGRGFLGALMIVPCSVVACIAAARMTMNIRDSTMKKCPEGSELPTIDFCPGEAPTQDRQESATLFSDA</sequence>
<feature type="domain" description="DUF6533" evidence="2">
    <location>
        <begin position="21"/>
        <end position="65"/>
    </location>
</feature>
<keyword evidence="1" id="KW-1133">Transmembrane helix</keyword>
<keyword evidence="1" id="KW-0812">Transmembrane</keyword>
<evidence type="ECO:0000313" key="4">
    <source>
        <dbReference type="Proteomes" id="UP000565441"/>
    </source>
</evidence>
<name>A0A8H5M0M6_9AGAR</name>
<evidence type="ECO:0000313" key="3">
    <source>
        <dbReference type="EMBL" id="KAF5376284.1"/>
    </source>
</evidence>
<feature type="transmembrane region" description="Helical" evidence="1">
    <location>
        <begin position="142"/>
        <end position="163"/>
    </location>
</feature>
<dbReference type="Pfam" id="PF20151">
    <property type="entry name" value="DUF6533"/>
    <property type="match status" value="1"/>
</dbReference>
<keyword evidence="1" id="KW-0472">Membrane</keyword>
<dbReference type="AlphaFoldDB" id="A0A8H5M0M6"/>
<evidence type="ECO:0000256" key="1">
    <source>
        <dbReference type="SAM" id="Phobius"/>
    </source>
</evidence>
<accession>A0A8H5M0M6</accession>
<feature type="transmembrane region" description="Helical" evidence="1">
    <location>
        <begin position="248"/>
        <end position="269"/>
    </location>
</feature>
<comment type="caution">
    <text evidence="3">The sequence shown here is derived from an EMBL/GenBank/DDBJ whole genome shotgun (WGS) entry which is preliminary data.</text>
</comment>
<evidence type="ECO:0000259" key="2">
    <source>
        <dbReference type="Pfam" id="PF20151"/>
    </source>
</evidence>
<gene>
    <name evidence="3" type="ORF">D9615_008518</name>
</gene>
<feature type="transmembrane region" description="Helical" evidence="1">
    <location>
        <begin position="183"/>
        <end position="205"/>
    </location>
</feature>
<dbReference type="OrthoDB" id="3037019at2759"/>
<feature type="transmembrane region" description="Helical" evidence="1">
    <location>
        <begin position="225"/>
        <end position="242"/>
    </location>
</feature>
<reference evidence="3 4" key="1">
    <citation type="journal article" date="2020" name="ISME J.">
        <title>Uncovering the hidden diversity of litter-decomposition mechanisms in mushroom-forming fungi.</title>
        <authorList>
            <person name="Floudas D."/>
            <person name="Bentzer J."/>
            <person name="Ahren D."/>
            <person name="Johansson T."/>
            <person name="Persson P."/>
            <person name="Tunlid A."/>
        </authorList>
    </citation>
    <scope>NUCLEOTIDE SEQUENCE [LARGE SCALE GENOMIC DNA]</scope>
    <source>
        <strain evidence="3 4">CBS 661.87</strain>
    </source>
</reference>
<dbReference type="InterPro" id="IPR045340">
    <property type="entry name" value="DUF6533"/>
</dbReference>
<protein>
    <recommendedName>
        <fullName evidence="2">DUF6533 domain-containing protein</fullName>
    </recommendedName>
</protein>
<proteinExistence type="predicted"/>
<organism evidence="3 4">
    <name type="scientific">Tricholomella constricta</name>
    <dbReference type="NCBI Taxonomy" id="117010"/>
    <lineage>
        <taxon>Eukaryota</taxon>
        <taxon>Fungi</taxon>
        <taxon>Dikarya</taxon>
        <taxon>Basidiomycota</taxon>
        <taxon>Agaricomycotina</taxon>
        <taxon>Agaricomycetes</taxon>
        <taxon>Agaricomycetidae</taxon>
        <taxon>Agaricales</taxon>
        <taxon>Tricholomatineae</taxon>
        <taxon>Lyophyllaceae</taxon>
        <taxon>Tricholomella</taxon>
    </lineage>
</organism>
<dbReference type="EMBL" id="JAACJP010000029">
    <property type="protein sequence ID" value="KAF5376284.1"/>
    <property type="molecule type" value="Genomic_DNA"/>
</dbReference>
<dbReference type="Proteomes" id="UP000565441">
    <property type="component" value="Unassembled WGS sequence"/>
</dbReference>
<keyword evidence="4" id="KW-1185">Reference proteome</keyword>